<accession>A0A6A6TIA2</accession>
<evidence type="ECO:0000256" key="3">
    <source>
        <dbReference type="SAM" id="SignalP"/>
    </source>
</evidence>
<dbReference type="SMART" id="SM01110">
    <property type="entry name" value="Cutinase"/>
    <property type="match status" value="1"/>
</dbReference>
<dbReference type="AlphaFoldDB" id="A0A6A6TIA2"/>
<keyword evidence="5" id="KW-1185">Reference proteome</keyword>
<organism evidence="4 5">
    <name type="scientific">Lophiostoma macrostomum CBS 122681</name>
    <dbReference type="NCBI Taxonomy" id="1314788"/>
    <lineage>
        <taxon>Eukaryota</taxon>
        <taxon>Fungi</taxon>
        <taxon>Dikarya</taxon>
        <taxon>Ascomycota</taxon>
        <taxon>Pezizomycotina</taxon>
        <taxon>Dothideomycetes</taxon>
        <taxon>Pleosporomycetidae</taxon>
        <taxon>Pleosporales</taxon>
        <taxon>Lophiostomataceae</taxon>
        <taxon>Lophiostoma</taxon>
    </lineage>
</organism>
<dbReference type="PANTHER" id="PTHR33630:SF13">
    <property type="entry name" value="ACETYLXYLAN ESTERASE"/>
    <property type="match status" value="1"/>
</dbReference>
<dbReference type="GO" id="GO:0052689">
    <property type="term" value="F:carboxylic ester hydrolase activity"/>
    <property type="evidence" value="ECO:0007669"/>
    <property type="project" value="UniProtKB-ARBA"/>
</dbReference>
<dbReference type="EMBL" id="MU004304">
    <property type="protein sequence ID" value="KAF2659735.1"/>
    <property type="molecule type" value="Genomic_DNA"/>
</dbReference>
<evidence type="ECO:0000313" key="5">
    <source>
        <dbReference type="Proteomes" id="UP000799324"/>
    </source>
</evidence>
<dbReference type="Proteomes" id="UP000799324">
    <property type="component" value="Unassembled WGS sequence"/>
</dbReference>
<evidence type="ECO:0000313" key="4">
    <source>
        <dbReference type="EMBL" id="KAF2659735.1"/>
    </source>
</evidence>
<gene>
    <name evidence="4" type="ORF">K491DRAFT_688842</name>
</gene>
<dbReference type="Gene3D" id="3.40.50.1820">
    <property type="entry name" value="alpha/beta hydrolase"/>
    <property type="match status" value="1"/>
</dbReference>
<keyword evidence="2" id="KW-1015">Disulfide bond</keyword>
<feature type="signal peptide" evidence="3">
    <location>
        <begin position="1"/>
        <end position="19"/>
    </location>
</feature>
<feature type="chain" id="PRO_5025441968" evidence="3">
    <location>
        <begin position="20"/>
        <end position="336"/>
    </location>
</feature>
<dbReference type="Pfam" id="PF01083">
    <property type="entry name" value="Cutinase"/>
    <property type="match status" value="1"/>
</dbReference>
<dbReference type="InterPro" id="IPR000675">
    <property type="entry name" value="Cutinase/axe"/>
</dbReference>
<keyword evidence="1" id="KW-0378">Hydrolase</keyword>
<dbReference type="OrthoDB" id="2586582at2759"/>
<reference evidence="4" key="1">
    <citation type="journal article" date="2020" name="Stud. Mycol.">
        <title>101 Dothideomycetes genomes: a test case for predicting lifestyles and emergence of pathogens.</title>
        <authorList>
            <person name="Haridas S."/>
            <person name="Albert R."/>
            <person name="Binder M."/>
            <person name="Bloem J."/>
            <person name="Labutti K."/>
            <person name="Salamov A."/>
            <person name="Andreopoulos B."/>
            <person name="Baker S."/>
            <person name="Barry K."/>
            <person name="Bills G."/>
            <person name="Bluhm B."/>
            <person name="Cannon C."/>
            <person name="Castanera R."/>
            <person name="Culley D."/>
            <person name="Daum C."/>
            <person name="Ezra D."/>
            <person name="Gonzalez J."/>
            <person name="Henrissat B."/>
            <person name="Kuo A."/>
            <person name="Liang C."/>
            <person name="Lipzen A."/>
            <person name="Lutzoni F."/>
            <person name="Magnuson J."/>
            <person name="Mondo S."/>
            <person name="Nolan M."/>
            <person name="Ohm R."/>
            <person name="Pangilinan J."/>
            <person name="Park H.-J."/>
            <person name="Ramirez L."/>
            <person name="Alfaro M."/>
            <person name="Sun H."/>
            <person name="Tritt A."/>
            <person name="Yoshinaga Y."/>
            <person name="Zwiers L.-H."/>
            <person name="Turgeon B."/>
            <person name="Goodwin S."/>
            <person name="Spatafora J."/>
            <person name="Crous P."/>
            <person name="Grigoriev I."/>
        </authorList>
    </citation>
    <scope>NUCLEOTIDE SEQUENCE</scope>
    <source>
        <strain evidence="4">CBS 122681</strain>
    </source>
</reference>
<evidence type="ECO:0000256" key="2">
    <source>
        <dbReference type="ARBA" id="ARBA00023157"/>
    </source>
</evidence>
<name>A0A6A6TIA2_9PLEO</name>
<keyword evidence="3" id="KW-0732">Signal</keyword>
<dbReference type="PANTHER" id="PTHR33630">
    <property type="entry name" value="CUTINASE RV1984C-RELATED-RELATED"/>
    <property type="match status" value="1"/>
</dbReference>
<sequence length="336" mass="34772">MFRAAVFLTLLYKVATTAAQCIDGDPCPEVIALESSECTDYHAFLARGSDSPYPGHLGPLVKLTCDGLVGNSSSSDVTCGYENIIFPANSSFAGVDAWCESAGTGAKNGQQQMKDYADKCPDAHLILLGYSQGASVSLDILGGGGHQIFQCTQDSNPAFDPSTTPGSNIVAAAVFGAAIRNSKQGYSVKGGKDYNGTATRSDEMLTALDQFGDAGVLRDYCNFGDYVCAKGSEPSALDNHLNYFKKYNTEAAKWLIKTSFTSTGNKDALANFDASVSASASSSSAHPTPTATKKAAAKASETASAVAAASPSSGASSSRHAVFSGVLGLSVFAYLL</sequence>
<protein>
    <submittedName>
        <fullName evidence="4">Carbohydrate esterase family 5 protein</fullName>
    </submittedName>
</protein>
<dbReference type="SUPFAM" id="SSF53474">
    <property type="entry name" value="alpha/beta-Hydrolases"/>
    <property type="match status" value="1"/>
</dbReference>
<evidence type="ECO:0000256" key="1">
    <source>
        <dbReference type="ARBA" id="ARBA00022801"/>
    </source>
</evidence>
<dbReference type="InterPro" id="IPR029058">
    <property type="entry name" value="AB_hydrolase_fold"/>
</dbReference>
<proteinExistence type="predicted"/>